<dbReference type="GO" id="GO:0005737">
    <property type="term" value="C:cytoplasm"/>
    <property type="evidence" value="ECO:0007669"/>
    <property type="project" value="TreeGrafter"/>
</dbReference>
<comment type="similarity">
    <text evidence="2">Belongs to the TACC family.</text>
</comment>
<feature type="domain" description="Transforming acidic coiled-coil-containing protein C-terminal" evidence="9">
    <location>
        <begin position="770"/>
        <end position="948"/>
    </location>
</feature>
<dbReference type="InterPro" id="IPR007707">
    <property type="entry name" value="TACC_C"/>
</dbReference>
<evidence type="ECO:0000256" key="1">
    <source>
        <dbReference type="ARBA" id="ARBA00004245"/>
    </source>
</evidence>
<proteinExistence type="inferred from homology"/>
<evidence type="ECO:0000313" key="10">
    <source>
        <dbReference type="EMBL" id="KAK9890204.1"/>
    </source>
</evidence>
<evidence type="ECO:0000256" key="2">
    <source>
        <dbReference type="ARBA" id="ARBA00009423"/>
    </source>
</evidence>
<keyword evidence="3" id="KW-0963">Cytoplasm</keyword>
<organism evidence="10 11">
    <name type="scientific">Henosepilachna vigintioctopunctata</name>
    <dbReference type="NCBI Taxonomy" id="420089"/>
    <lineage>
        <taxon>Eukaryota</taxon>
        <taxon>Metazoa</taxon>
        <taxon>Ecdysozoa</taxon>
        <taxon>Arthropoda</taxon>
        <taxon>Hexapoda</taxon>
        <taxon>Insecta</taxon>
        <taxon>Pterygota</taxon>
        <taxon>Neoptera</taxon>
        <taxon>Endopterygota</taxon>
        <taxon>Coleoptera</taxon>
        <taxon>Polyphaga</taxon>
        <taxon>Cucujiformia</taxon>
        <taxon>Coccinelloidea</taxon>
        <taxon>Coccinellidae</taxon>
        <taxon>Epilachninae</taxon>
        <taxon>Epilachnini</taxon>
        <taxon>Henosepilachna</taxon>
    </lineage>
</organism>
<dbReference type="InterPro" id="IPR039915">
    <property type="entry name" value="TACC"/>
</dbReference>
<keyword evidence="5 7" id="KW-0175">Coiled coil</keyword>
<evidence type="ECO:0000256" key="3">
    <source>
        <dbReference type="ARBA" id="ARBA00022490"/>
    </source>
</evidence>
<dbReference type="PANTHER" id="PTHR13924">
    <property type="entry name" value="TRANSFORMING ACIDIC COILED-COIL CONTAINING PROTEIN 1/2"/>
    <property type="match status" value="1"/>
</dbReference>
<feature type="coiled-coil region" evidence="7">
    <location>
        <begin position="690"/>
        <end position="724"/>
    </location>
</feature>
<name>A0AAW1VDZ2_9CUCU</name>
<comment type="subcellular location">
    <subcellularLocation>
        <location evidence="1">Cytoplasm</location>
        <location evidence="1">Cytoskeleton</location>
    </subcellularLocation>
</comment>
<evidence type="ECO:0000256" key="6">
    <source>
        <dbReference type="ARBA" id="ARBA00023212"/>
    </source>
</evidence>
<evidence type="ECO:0000256" key="5">
    <source>
        <dbReference type="ARBA" id="ARBA00023054"/>
    </source>
</evidence>
<comment type="caution">
    <text evidence="10">The sequence shown here is derived from an EMBL/GenBank/DDBJ whole genome shotgun (WGS) entry which is preliminary data.</text>
</comment>
<gene>
    <name evidence="10" type="ORF">WA026_010314</name>
</gene>
<dbReference type="PANTHER" id="PTHR13924:SF10">
    <property type="entry name" value="TRANSFORMING ACIDIC COILED-COIL PROTEIN, ISOFORM K"/>
    <property type="match status" value="1"/>
</dbReference>
<dbReference type="Proteomes" id="UP001431783">
    <property type="component" value="Unassembled WGS sequence"/>
</dbReference>
<dbReference type="EMBL" id="JARQZJ010000125">
    <property type="protein sequence ID" value="KAK9890204.1"/>
    <property type="molecule type" value="Genomic_DNA"/>
</dbReference>
<keyword evidence="11" id="KW-1185">Reference proteome</keyword>
<sequence length="953" mass="106560">MADRSSIGDLILNFDNLKFSSPLRRDHNEDDDKENRLDGSQGIPKNKSVDTTSCTSTLPILPTKDKQHIQLNNNKINDISLDDLDTYESLPSSPELNKSTKASDVGRSISPTTIFLEHKFTDHNGILDRTSTENGIDFDGDSSESGNRTFTCNSTILIGSNQSTPETLSEETESEVNTELKPEFSEDHQVGYTFNTTDKSDVKKQIYEPESINTTTVLNSDIKLNAEEKQNCFDNNCLQKDNSLDSKILDLTVESEVAEDSLEATQEISNLHTWIEKETSEGSNIGLREHCKENIKLDHYKNEGSSEVKNICGSPNKCDTKISDVQEVTIELNQSLPEIEVTEVLVNVSLHDISIDSKEVLQNNSVSTLQNTNIEENNLCCQSKSDQGESCSDLSLSTNCEEFQILNEVNIKENSNLSTSGIFQEENHINSLDISQKIVTNQNFNLPDHKENDIENQKNEHQGVELENVVENCDYSNSSSPILSEVQNSVPITGGLKQSSAVSDTCNAVDQLVKHSAQVCVDTPVCIVDNSFHSKSVSPFNNSEVESDSSVHLKNSVCNNFSEDIDKKNISANEEDILSSNNANSAVTGLSSLQLGGSIEGVSKVDTFKNTVCHSVTDFEENQVSACEKEVVQLCLSADIEEKSVERDEIILTNIDVMPEKDECGQILTEPNKKQICNKSSGIKISEIDIEKMTEINDKILQEISDLKLELNAAKQAKATLELEIGKKDEIILMAQAESIKKEQQSQHDIKLLKEQLKEKSSFNEKDAIKELQEALKESRTKESQAVTELNARIGDALNYRKIMEEYEKTIATRFADYQKLKKENETVTRHLANLELSFSDLHQKYERTKTIIYGLKNNEDKLRKTLAGCEDSIHKQEERYESLKAHAKAQIEKSNKEIIKYREKYDSEVNKLNAIIKRLEIKSAALETSLDQKTKECTALAALCDEVTGKKV</sequence>
<evidence type="ECO:0000313" key="11">
    <source>
        <dbReference type="Proteomes" id="UP001431783"/>
    </source>
</evidence>
<dbReference type="Pfam" id="PF05010">
    <property type="entry name" value="TACC_C"/>
    <property type="match status" value="1"/>
</dbReference>
<dbReference type="GO" id="GO:0005856">
    <property type="term" value="C:cytoskeleton"/>
    <property type="evidence" value="ECO:0007669"/>
    <property type="project" value="UniProtKB-SubCell"/>
</dbReference>
<dbReference type="AlphaFoldDB" id="A0AAW1VDZ2"/>
<reference evidence="10 11" key="1">
    <citation type="submission" date="2023-03" db="EMBL/GenBank/DDBJ databases">
        <title>Genome insight into feeding habits of ladybird beetles.</title>
        <authorList>
            <person name="Li H.-S."/>
            <person name="Huang Y.-H."/>
            <person name="Pang H."/>
        </authorList>
    </citation>
    <scope>NUCLEOTIDE SEQUENCE [LARGE SCALE GENOMIC DNA]</scope>
    <source>
        <strain evidence="10">SYSU_2023b</strain>
        <tissue evidence="10">Whole body</tissue>
    </source>
</reference>
<protein>
    <recommendedName>
        <fullName evidence="9">Transforming acidic coiled-coil-containing protein C-terminal domain-containing protein</fullName>
    </recommendedName>
</protein>
<feature type="region of interest" description="Disordered" evidence="8">
    <location>
        <begin position="21"/>
        <end position="55"/>
    </location>
</feature>
<evidence type="ECO:0000256" key="7">
    <source>
        <dbReference type="SAM" id="Coils"/>
    </source>
</evidence>
<feature type="compositionally biased region" description="Basic and acidic residues" evidence="8">
    <location>
        <begin position="23"/>
        <end position="37"/>
    </location>
</feature>
<dbReference type="GO" id="GO:0007052">
    <property type="term" value="P:mitotic spindle organization"/>
    <property type="evidence" value="ECO:0007669"/>
    <property type="project" value="InterPro"/>
</dbReference>
<feature type="coiled-coil region" evidence="7">
    <location>
        <begin position="867"/>
        <end position="937"/>
    </location>
</feature>
<evidence type="ECO:0000256" key="8">
    <source>
        <dbReference type="SAM" id="MobiDB-lite"/>
    </source>
</evidence>
<accession>A0AAW1VDZ2</accession>
<evidence type="ECO:0000259" key="9">
    <source>
        <dbReference type="Pfam" id="PF05010"/>
    </source>
</evidence>
<keyword evidence="6" id="KW-0206">Cytoskeleton</keyword>
<keyword evidence="4" id="KW-0597">Phosphoprotein</keyword>
<evidence type="ECO:0000256" key="4">
    <source>
        <dbReference type="ARBA" id="ARBA00022553"/>
    </source>
</evidence>
<feature type="coiled-coil region" evidence="7">
    <location>
        <begin position="769"/>
        <end position="838"/>
    </location>
</feature>
<dbReference type="Gene3D" id="1.20.5.1700">
    <property type="match status" value="1"/>
</dbReference>